<name>A0A3E1YCQ2_9BACT</name>
<evidence type="ECO:0000313" key="4">
    <source>
        <dbReference type="Proteomes" id="UP000260644"/>
    </source>
</evidence>
<sequence length="371" mass="41783">MQIAVNAACLRQDKPADTGLIATEILLAMFWQQPEHQFTCFFDGEIPVGLEFPTNVTPVVIPRKGNKSWHYYWWLEWQLVKAMKPFKPDRYLGFDTLPLRSNMPATLLIKDLAYMNGASVDSPSYQKWVTKNSQKYFTSASNMAVLSSTLATELVRYSPESSNKITQLVPGLSPDYKPLEWDDREAVKKKYTDGAEYFLVLGALHPRNNIIPLLKAFSALKKRQRSNIKLVLAGSKTAAGMDILEALQTYRFRHDVVILDSVSNQTELASLIGAAYTLIYPPRFEGFAWPILAAQRCKVPVIALDSPAAREAGGEAVLYVDPSSQEDLSEKMSLLYKDEMLRSRLLDKEGTIQPYTSWEKAATVLFELLKG</sequence>
<dbReference type="Proteomes" id="UP000260644">
    <property type="component" value="Unassembled WGS sequence"/>
</dbReference>
<reference evidence="3 4" key="1">
    <citation type="submission" date="2018-07" db="EMBL/GenBank/DDBJ databases">
        <title>Chitinophaga K2CV101002-2 sp. nov., isolated from a monsoon evergreen broad-leaved forest soil.</title>
        <authorList>
            <person name="Lv Y."/>
        </authorList>
    </citation>
    <scope>NUCLEOTIDE SEQUENCE [LARGE SCALE GENOMIC DNA]</scope>
    <source>
        <strain evidence="3 4">GDMCC 1.1288</strain>
    </source>
</reference>
<accession>A0A3E1YCQ2</accession>
<keyword evidence="4" id="KW-1185">Reference proteome</keyword>
<dbReference type="PANTHER" id="PTHR46401:SF2">
    <property type="entry name" value="GLYCOSYLTRANSFERASE WBBK-RELATED"/>
    <property type="match status" value="1"/>
</dbReference>
<feature type="domain" description="Glycosyl transferase family 1" evidence="2">
    <location>
        <begin position="190"/>
        <end position="345"/>
    </location>
</feature>
<evidence type="ECO:0000259" key="2">
    <source>
        <dbReference type="Pfam" id="PF00534"/>
    </source>
</evidence>
<keyword evidence="1 3" id="KW-0808">Transferase</keyword>
<dbReference type="RefSeq" id="WP_116975316.1">
    <property type="nucleotide sequence ID" value="NZ_QPMM01000003.1"/>
</dbReference>
<evidence type="ECO:0000313" key="3">
    <source>
        <dbReference type="EMBL" id="RFS23991.1"/>
    </source>
</evidence>
<comment type="caution">
    <text evidence="3">The sequence shown here is derived from an EMBL/GenBank/DDBJ whole genome shotgun (WGS) entry which is preliminary data.</text>
</comment>
<dbReference type="AlphaFoldDB" id="A0A3E1YCQ2"/>
<dbReference type="Pfam" id="PF00534">
    <property type="entry name" value="Glycos_transf_1"/>
    <property type="match status" value="1"/>
</dbReference>
<organism evidence="3 4">
    <name type="scientific">Chitinophaga silvatica</name>
    <dbReference type="NCBI Taxonomy" id="2282649"/>
    <lineage>
        <taxon>Bacteria</taxon>
        <taxon>Pseudomonadati</taxon>
        <taxon>Bacteroidota</taxon>
        <taxon>Chitinophagia</taxon>
        <taxon>Chitinophagales</taxon>
        <taxon>Chitinophagaceae</taxon>
        <taxon>Chitinophaga</taxon>
    </lineage>
</organism>
<dbReference type="Gene3D" id="3.40.50.2000">
    <property type="entry name" value="Glycogen Phosphorylase B"/>
    <property type="match status" value="1"/>
</dbReference>
<dbReference type="CDD" id="cd03809">
    <property type="entry name" value="GT4_MtfB-like"/>
    <property type="match status" value="1"/>
</dbReference>
<proteinExistence type="predicted"/>
<dbReference type="InterPro" id="IPR001296">
    <property type="entry name" value="Glyco_trans_1"/>
</dbReference>
<dbReference type="SUPFAM" id="SSF53756">
    <property type="entry name" value="UDP-Glycosyltransferase/glycogen phosphorylase"/>
    <property type="match status" value="1"/>
</dbReference>
<evidence type="ECO:0000256" key="1">
    <source>
        <dbReference type="ARBA" id="ARBA00022679"/>
    </source>
</evidence>
<dbReference type="PANTHER" id="PTHR46401">
    <property type="entry name" value="GLYCOSYLTRANSFERASE WBBK-RELATED"/>
    <property type="match status" value="1"/>
</dbReference>
<dbReference type="EMBL" id="QPMM01000003">
    <property type="protein sequence ID" value="RFS23991.1"/>
    <property type="molecule type" value="Genomic_DNA"/>
</dbReference>
<dbReference type="OrthoDB" id="9801609at2"/>
<protein>
    <submittedName>
        <fullName evidence="3">Glycosyltransferase family 1 protein</fullName>
    </submittedName>
</protein>
<dbReference type="GO" id="GO:0016757">
    <property type="term" value="F:glycosyltransferase activity"/>
    <property type="evidence" value="ECO:0007669"/>
    <property type="project" value="InterPro"/>
</dbReference>
<gene>
    <name evidence="3" type="ORF">DVR12_08905</name>
</gene>